<dbReference type="Gene3D" id="1.20.140.10">
    <property type="entry name" value="Butyryl-CoA Dehydrogenase, subunit A, domain 3"/>
    <property type="match status" value="1"/>
</dbReference>
<sequence length="55" mass="6129">MSFDGVQKAFLRSRANSIEGGTTEVMKNILGERILGLPGDVRVDREVAWNKVPRN</sequence>
<dbReference type="GO" id="GO:0016627">
    <property type="term" value="F:oxidoreductase activity, acting on the CH-CH group of donors"/>
    <property type="evidence" value="ECO:0007669"/>
    <property type="project" value="InterPro"/>
</dbReference>
<dbReference type="AlphaFoldDB" id="A0A6J6GY09"/>
<evidence type="ECO:0000313" key="1">
    <source>
        <dbReference type="EMBL" id="CAB4604863.1"/>
    </source>
</evidence>
<dbReference type="InterPro" id="IPR036250">
    <property type="entry name" value="AcylCo_DH-like_C"/>
</dbReference>
<gene>
    <name evidence="1" type="ORF">UFOPK1808_01019</name>
</gene>
<organism evidence="1">
    <name type="scientific">freshwater metagenome</name>
    <dbReference type="NCBI Taxonomy" id="449393"/>
    <lineage>
        <taxon>unclassified sequences</taxon>
        <taxon>metagenomes</taxon>
        <taxon>ecological metagenomes</taxon>
    </lineage>
</organism>
<dbReference type="EMBL" id="CAEZUL010000122">
    <property type="protein sequence ID" value="CAB4604863.1"/>
    <property type="molecule type" value="Genomic_DNA"/>
</dbReference>
<reference evidence="1" key="1">
    <citation type="submission" date="2020-05" db="EMBL/GenBank/DDBJ databases">
        <authorList>
            <person name="Chiriac C."/>
            <person name="Salcher M."/>
            <person name="Ghai R."/>
            <person name="Kavagutti S V."/>
        </authorList>
    </citation>
    <scope>NUCLEOTIDE SEQUENCE</scope>
</reference>
<proteinExistence type="predicted"/>
<protein>
    <submittedName>
        <fullName evidence="1">Unannotated protein</fullName>
    </submittedName>
</protein>
<name>A0A6J6GY09_9ZZZZ</name>
<accession>A0A6J6GY09</accession>
<dbReference type="SUPFAM" id="SSF47203">
    <property type="entry name" value="Acyl-CoA dehydrogenase C-terminal domain-like"/>
    <property type="match status" value="1"/>
</dbReference>